<keyword evidence="2" id="KW-1185">Reference proteome</keyword>
<dbReference type="RefSeq" id="WP_116762136.1">
    <property type="nucleotide sequence ID" value="NZ_QCZH01000006.1"/>
</dbReference>
<reference evidence="1 2" key="1">
    <citation type="submission" date="2018-04" db="EMBL/GenBank/DDBJ databases">
        <title>Flavobacterium sp. nov., isolated from glacier ice.</title>
        <authorList>
            <person name="Liu Q."/>
            <person name="Xin Y.-H."/>
        </authorList>
    </citation>
    <scope>NUCLEOTIDE SEQUENCE [LARGE SCALE GENOMIC DNA]</scope>
    <source>
        <strain evidence="1 2">LB2P30</strain>
    </source>
</reference>
<protein>
    <recommendedName>
        <fullName evidence="3">Late embryogenesis abundant protein LEA-2 subgroup domain-containing protein</fullName>
    </recommendedName>
</protein>
<organism evidence="1 2">
    <name type="scientific">Flavobacterium laiguense</name>
    <dbReference type="NCBI Taxonomy" id="2169409"/>
    <lineage>
        <taxon>Bacteria</taxon>
        <taxon>Pseudomonadati</taxon>
        <taxon>Bacteroidota</taxon>
        <taxon>Flavobacteriia</taxon>
        <taxon>Flavobacteriales</taxon>
        <taxon>Flavobacteriaceae</taxon>
        <taxon>Flavobacterium</taxon>
    </lineage>
</organism>
<sequence length="161" mass="17282">MSSTIAKIGIGLGLVVVAISLFKNKAQQVVSQFSEIAIIPIGVKNFNGKWNNGKPNVSFNIDLNFINPTPTAFSVDGVVLTLKKLVFYDQNGIYIGETNLNMSSLSIAAKSSTAVRNVPISLDLQTTLMNAITIVNSGGFDLSKIKTEVIISILGMEYKAK</sequence>
<dbReference type="EMBL" id="QCZH01000006">
    <property type="protein sequence ID" value="PWA09510.1"/>
    <property type="molecule type" value="Genomic_DNA"/>
</dbReference>
<dbReference type="OrthoDB" id="1357823at2"/>
<evidence type="ECO:0008006" key="3">
    <source>
        <dbReference type="Google" id="ProtNLM"/>
    </source>
</evidence>
<evidence type="ECO:0000313" key="2">
    <source>
        <dbReference type="Proteomes" id="UP000245618"/>
    </source>
</evidence>
<comment type="caution">
    <text evidence="1">The sequence shown here is derived from an EMBL/GenBank/DDBJ whole genome shotgun (WGS) entry which is preliminary data.</text>
</comment>
<evidence type="ECO:0000313" key="1">
    <source>
        <dbReference type="EMBL" id="PWA09510.1"/>
    </source>
</evidence>
<accession>A0A2U1JWC1</accession>
<dbReference type="AlphaFoldDB" id="A0A2U1JWC1"/>
<proteinExistence type="predicted"/>
<gene>
    <name evidence="1" type="ORF">DB891_07450</name>
</gene>
<dbReference type="Proteomes" id="UP000245618">
    <property type="component" value="Unassembled WGS sequence"/>
</dbReference>
<name>A0A2U1JWC1_9FLAO</name>